<dbReference type="PANTHER" id="PTHR12390">
    <property type="entry name" value="UROPORPHYRINOGEN III SYNTHASE"/>
    <property type="match status" value="1"/>
</dbReference>
<proteinExistence type="predicted"/>
<evidence type="ECO:0000259" key="1">
    <source>
        <dbReference type="Pfam" id="PF02602"/>
    </source>
</evidence>
<dbReference type="SUPFAM" id="SSF69618">
    <property type="entry name" value="HemD-like"/>
    <property type="match status" value="1"/>
</dbReference>
<dbReference type="GO" id="GO:0006782">
    <property type="term" value="P:protoporphyrinogen IX biosynthetic process"/>
    <property type="evidence" value="ECO:0007669"/>
    <property type="project" value="UniProtKB-UniPathway"/>
</dbReference>
<keyword evidence="3" id="KW-1185">Reference proteome</keyword>
<dbReference type="InterPro" id="IPR036108">
    <property type="entry name" value="4pyrrol_syn_uPrphyn_synt_sf"/>
</dbReference>
<dbReference type="Pfam" id="PF02602">
    <property type="entry name" value="HEM4"/>
    <property type="match status" value="1"/>
</dbReference>
<protein>
    <submittedName>
        <fullName evidence="2">Tetrapyrrole biosynthesis, uroporphyrinogen III synthase</fullName>
    </submittedName>
</protein>
<dbReference type="STRING" id="230819.A0A5C3L3B2"/>
<dbReference type="OrthoDB" id="5595751at2759"/>
<dbReference type="AlphaFoldDB" id="A0A5C3L3B2"/>
<dbReference type="CDD" id="cd06578">
    <property type="entry name" value="HemD"/>
    <property type="match status" value="1"/>
</dbReference>
<dbReference type="UniPathway" id="UPA00251">
    <property type="reaction ID" value="UER00320"/>
</dbReference>
<dbReference type="EMBL" id="ML210166">
    <property type="protein sequence ID" value="TFK27260.1"/>
    <property type="molecule type" value="Genomic_DNA"/>
</dbReference>
<dbReference type="GO" id="GO:0006780">
    <property type="term" value="P:uroporphyrinogen III biosynthetic process"/>
    <property type="evidence" value="ECO:0007669"/>
    <property type="project" value="InterPro"/>
</dbReference>
<dbReference type="GO" id="GO:0004852">
    <property type="term" value="F:uroporphyrinogen-III synthase activity"/>
    <property type="evidence" value="ECO:0007669"/>
    <property type="project" value="InterPro"/>
</dbReference>
<dbReference type="InterPro" id="IPR003754">
    <property type="entry name" value="4pyrrol_synth_uPrphyn_synth"/>
</dbReference>
<dbReference type="InterPro" id="IPR039793">
    <property type="entry name" value="UROS/Hem4"/>
</dbReference>
<name>A0A5C3L3B2_COPMA</name>
<evidence type="ECO:0000313" key="3">
    <source>
        <dbReference type="Proteomes" id="UP000307440"/>
    </source>
</evidence>
<organism evidence="2 3">
    <name type="scientific">Coprinopsis marcescibilis</name>
    <name type="common">Agaric fungus</name>
    <name type="synonym">Psathyrella marcescibilis</name>
    <dbReference type="NCBI Taxonomy" id="230819"/>
    <lineage>
        <taxon>Eukaryota</taxon>
        <taxon>Fungi</taxon>
        <taxon>Dikarya</taxon>
        <taxon>Basidiomycota</taxon>
        <taxon>Agaricomycotina</taxon>
        <taxon>Agaricomycetes</taxon>
        <taxon>Agaricomycetidae</taxon>
        <taxon>Agaricales</taxon>
        <taxon>Agaricineae</taxon>
        <taxon>Psathyrellaceae</taxon>
        <taxon>Coprinopsis</taxon>
    </lineage>
</organism>
<reference evidence="2 3" key="1">
    <citation type="journal article" date="2019" name="Nat. Ecol. Evol.">
        <title>Megaphylogeny resolves global patterns of mushroom evolution.</title>
        <authorList>
            <person name="Varga T."/>
            <person name="Krizsan K."/>
            <person name="Foldi C."/>
            <person name="Dima B."/>
            <person name="Sanchez-Garcia M."/>
            <person name="Sanchez-Ramirez S."/>
            <person name="Szollosi G.J."/>
            <person name="Szarkandi J.G."/>
            <person name="Papp V."/>
            <person name="Albert L."/>
            <person name="Andreopoulos W."/>
            <person name="Angelini C."/>
            <person name="Antonin V."/>
            <person name="Barry K.W."/>
            <person name="Bougher N.L."/>
            <person name="Buchanan P."/>
            <person name="Buyck B."/>
            <person name="Bense V."/>
            <person name="Catcheside P."/>
            <person name="Chovatia M."/>
            <person name="Cooper J."/>
            <person name="Damon W."/>
            <person name="Desjardin D."/>
            <person name="Finy P."/>
            <person name="Geml J."/>
            <person name="Haridas S."/>
            <person name="Hughes K."/>
            <person name="Justo A."/>
            <person name="Karasinski D."/>
            <person name="Kautmanova I."/>
            <person name="Kiss B."/>
            <person name="Kocsube S."/>
            <person name="Kotiranta H."/>
            <person name="LaButti K.M."/>
            <person name="Lechner B.E."/>
            <person name="Liimatainen K."/>
            <person name="Lipzen A."/>
            <person name="Lukacs Z."/>
            <person name="Mihaltcheva S."/>
            <person name="Morgado L.N."/>
            <person name="Niskanen T."/>
            <person name="Noordeloos M.E."/>
            <person name="Ohm R.A."/>
            <person name="Ortiz-Santana B."/>
            <person name="Ovrebo C."/>
            <person name="Racz N."/>
            <person name="Riley R."/>
            <person name="Savchenko A."/>
            <person name="Shiryaev A."/>
            <person name="Soop K."/>
            <person name="Spirin V."/>
            <person name="Szebenyi C."/>
            <person name="Tomsovsky M."/>
            <person name="Tulloss R.E."/>
            <person name="Uehling J."/>
            <person name="Grigoriev I.V."/>
            <person name="Vagvolgyi C."/>
            <person name="Papp T."/>
            <person name="Martin F.M."/>
            <person name="Miettinen O."/>
            <person name="Hibbett D.S."/>
            <person name="Nagy L.G."/>
        </authorList>
    </citation>
    <scope>NUCLEOTIDE SEQUENCE [LARGE SCALE GENOMIC DNA]</scope>
    <source>
        <strain evidence="2 3">CBS 121175</strain>
    </source>
</reference>
<gene>
    <name evidence="2" type="ORF">FA15DRAFT_635979</name>
</gene>
<feature type="domain" description="Tetrapyrrole biosynthesis uroporphyrinogen III synthase" evidence="1">
    <location>
        <begin position="17"/>
        <end position="265"/>
    </location>
</feature>
<evidence type="ECO:0000313" key="2">
    <source>
        <dbReference type="EMBL" id="TFK27260.1"/>
    </source>
</evidence>
<sequence length="275" mass="29845">MANVLLFREPTAGPSQDRYETLFNDAGYTAKCVPVLETVHTNVPELGRTVLRDHEGYSGVVVTSKRSCDAFQEALQGLRGEEGLSKALASWSALPFYVVGEATASAVRNVQMAFKDQGFSAVNTLGQASGTGEQLGHFIVKEHPKGGKDLLYLTGDKNRDTVARLLKDGGISFRALQVYETRPLLDFASRLEEAVTVLDQGEKEWWIAYFAPSSAAFVAPIARAYPVLASSHIASIGPVTSKFLQHNLGIAIQVTADKPKPEDLLRAISNYDSGR</sequence>
<dbReference type="GO" id="GO:0005829">
    <property type="term" value="C:cytosol"/>
    <property type="evidence" value="ECO:0007669"/>
    <property type="project" value="TreeGrafter"/>
</dbReference>
<dbReference type="PANTHER" id="PTHR12390:SF0">
    <property type="entry name" value="UROPORPHYRINOGEN-III SYNTHASE"/>
    <property type="match status" value="1"/>
</dbReference>
<dbReference type="Gene3D" id="3.40.50.10090">
    <property type="match status" value="2"/>
</dbReference>
<dbReference type="Proteomes" id="UP000307440">
    <property type="component" value="Unassembled WGS sequence"/>
</dbReference>
<accession>A0A5C3L3B2</accession>